<dbReference type="EC" id="4.2.1.17" evidence="2"/>
<protein>
    <submittedName>
        <fullName evidence="2">Enoyl-CoA hydratase</fullName>
        <ecNumber evidence="2">4.2.1.17</ecNumber>
    </submittedName>
</protein>
<dbReference type="Pfam" id="PF00378">
    <property type="entry name" value="ECH_1"/>
    <property type="match status" value="1"/>
</dbReference>
<dbReference type="AlphaFoldDB" id="A0A2A5WUT7"/>
<evidence type="ECO:0000313" key="2">
    <source>
        <dbReference type="EMBL" id="PDH40023.1"/>
    </source>
</evidence>
<dbReference type="PANTHER" id="PTHR11941">
    <property type="entry name" value="ENOYL-COA HYDRATASE-RELATED"/>
    <property type="match status" value="1"/>
</dbReference>
<name>A0A2A5WUT7_9GAMM</name>
<comment type="similarity">
    <text evidence="1">Belongs to the enoyl-CoA hydratase/isomerase family.</text>
</comment>
<dbReference type="PANTHER" id="PTHR11941:SF54">
    <property type="entry name" value="ENOYL-COA HYDRATASE, MITOCHONDRIAL"/>
    <property type="match status" value="1"/>
</dbReference>
<dbReference type="SUPFAM" id="SSF52096">
    <property type="entry name" value="ClpP/crotonase"/>
    <property type="match status" value="1"/>
</dbReference>
<dbReference type="Proteomes" id="UP000219327">
    <property type="component" value="Unassembled WGS sequence"/>
</dbReference>
<evidence type="ECO:0000313" key="3">
    <source>
        <dbReference type="Proteomes" id="UP000219327"/>
    </source>
</evidence>
<dbReference type="InterPro" id="IPR001753">
    <property type="entry name" value="Enoyl-CoA_hydra/iso"/>
</dbReference>
<dbReference type="CDD" id="cd06558">
    <property type="entry name" value="crotonase-like"/>
    <property type="match status" value="1"/>
</dbReference>
<gene>
    <name evidence="2" type="ORF">CNE99_04470</name>
</gene>
<dbReference type="GO" id="GO:0004300">
    <property type="term" value="F:enoyl-CoA hydratase activity"/>
    <property type="evidence" value="ECO:0007669"/>
    <property type="project" value="UniProtKB-EC"/>
</dbReference>
<accession>A0A2A5WUT7</accession>
<dbReference type="Gene3D" id="3.90.226.10">
    <property type="entry name" value="2-enoyl-CoA Hydratase, Chain A, domain 1"/>
    <property type="match status" value="1"/>
</dbReference>
<organism evidence="2 3">
    <name type="scientific">OM182 bacterium MED-G24</name>
    <dbReference type="NCBI Taxonomy" id="1986255"/>
    <lineage>
        <taxon>Bacteria</taxon>
        <taxon>Pseudomonadati</taxon>
        <taxon>Pseudomonadota</taxon>
        <taxon>Gammaproteobacteria</taxon>
        <taxon>OMG group</taxon>
        <taxon>OM182 clade</taxon>
    </lineage>
</organism>
<reference evidence="2 3" key="1">
    <citation type="submission" date="2017-08" db="EMBL/GenBank/DDBJ databases">
        <title>Fine stratification of microbial communities through a metagenomic profile of the photic zone.</title>
        <authorList>
            <person name="Haro-Moreno J.M."/>
            <person name="Lopez-Perez M."/>
            <person name="De La Torre J."/>
            <person name="Picazo A."/>
            <person name="Camacho A."/>
            <person name="Rodriguez-Valera F."/>
        </authorList>
    </citation>
    <scope>NUCLEOTIDE SEQUENCE [LARGE SCALE GENOMIC DNA]</scope>
    <source>
        <strain evidence="2">MED-G24</strain>
    </source>
</reference>
<comment type="caution">
    <text evidence="2">The sequence shown here is derived from an EMBL/GenBank/DDBJ whole genome shotgun (WGS) entry which is preliminary data.</text>
</comment>
<dbReference type="NCBIfam" id="NF004858">
    <property type="entry name" value="PRK06213.1"/>
    <property type="match status" value="1"/>
</dbReference>
<dbReference type="GO" id="GO:0006635">
    <property type="term" value="P:fatty acid beta-oxidation"/>
    <property type="evidence" value="ECO:0007669"/>
    <property type="project" value="TreeGrafter"/>
</dbReference>
<sequence>MLFVTILAGYVWWPALEGEKMALVEFTMTGSVAVIAMDDGKANAMGPDMISNVNDALDRAEAEASAVLIIGRDGVFCGGFDLKVIRSGDVQEQVAMTTAGAQLAMRLYGFPKPVVMAATGHSVALGGFLLLAADHRIGIAGDFNVGLNEVAIGMSLPPFALMLSRARLAQRFLTGAALNATMYTHEQAIAVGFLDEIVAAGDLRSVAIAKAEALGSLDATVFQRVKQDLRGADIKAVMDQMVAG</sequence>
<dbReference type="EMBL" id="NTKD01000016">
    <property type="protein sequence ID" value="PDH40023.1"/>
    <property type="molecule type" value="Genomic_DNA"/>
</dbReference>
<proteinExistence type="inferred from homology"/>
<dbReference type="InterPro" id="IPR029045">
    <property type="entry name" value="ClpP/crotonase-like_dom_sf"/>
</dbReference>
<keyword evidence="2" id="KW-0456">Lyase</keyword>
<evidence type="ECO:0000256" key="1">
    <source>
        <dbReference type="ARBA" id="ARBA00005254"/>
    </source>
</evidence>